<gene>
    <name evidence="2" type="ORF">H8784_18875</name>
</gene>
<organism evidence="2 3">
    <name type="scientific">Parabacteroides acidifaciens</name>
    <dbReference type="NCBI Taxonomy" id="2290935"/>
    <lineage>
        <taxon>Bacteria</taxon>
        <taxon>Pseudomonadati</taxon>
        <taxon>Bacteroidota</taxon>
        <taxon>Bacteroidia</taxon>
        <taxon>Bacteroidales</taxon>
        <taxon>Tannerellaceae</taxon>
        <taxon>Parabacteroides</taxon>
    </lineage>
</organism>
<evidence type="ECO:0000313" key="2">
    <source>
        <dbReference type="EMBL" id="MBC8603776.1"/>
    </source>
</evidence>
<evidence type="ECO:0000256" key="1">
    <source>
        <dbReference type="SAM" id="SignalP"/>
    </source>
</evidence>
<protein>
    <recommendedName>
        <fullName evidence="4">Lipoprotein</fullName>
    </recommendedName>
</protein>
<sequence length="158" mass="17779">MRKENVNLIMLLCLLLSFCSGFASCGDDEEEEYDPCAPFEVALEKADAVYTESNTLYDVTNMYGDLLTRKVDGKKQYRICYRLQDGSELYVCPVNLPESLFSDSHYGDSFGVIANISFSGEVKPRLEGMEYNPIVLTYAEVELICYDLCGLTCKIVLP</sequence>
<name>A0ABR7P7J2_9BACT</name>
<reference evidence="2 3" key="1">
    <citation type="submission" date="2020-08" db="EMBL/GenBank/DDBJ databases">
        <title>Genome public.</title>
        <authorList>
            <person name="Liu C."/>
            <person name="Sun Q."/>
        </authorList>
    </citation>
    <scope>NUCLEOTIDE SEQUENCE [LARGE SCALE GENOMIC DNA]</scope>
    <source>
        <strain evidence="2 3">426_9</strain>
    </source>
</reference>
<proteinExistence type="predicted"/>
<keyword evidence="3" id="KW-1185">Reference proteome</keyword>
<keyword evidence="1" id="KW-0732">Signal</keyword>
<dbReference type="PROSITE" id="PS51257">
    <property type="entry name" value="PROKAR_LIPOPROTEIN"/>
    <property type="match status" value="1"/>
</dbReference>
<evidence type="ECO:0008006" key="4">
    <source>
        <dbReference type="Google" id="ProtNLM"/>
    </source>
</evidence>
<dbReference type="EMBL" id="JACRTI010000080">
    <property type="protein sequence ID" value="MBC8603776.1"/>
    <property type="molecule type" value="Genomic_DNA"/>
</dbReference>
<feature type="chain" id="PRO_5045755299" description="Lipoprotein" evidence="1">
    <location>
        <begin position="24"/>
        <end position="158"/>
    </location>
</feature>
<accession>A0ABR7P7J2</accession>
<dbReference type="RefSeq" id="WP_147292151.1">
    <property type="nucleotide sequence ID" value="NZ_JACRTI010000080.1"/>
</dbReference>
<feature type="signal peptide" evidence="1">
    <location>
        <begin position="1"/>
        <end position="23"/>
    </location>
</feature>
<dbReference type="Proteomes" id="UP000629596">
    <property type="component" value="Unassembled WGS sequence"/>
</dbReference>
<comment type="caution">
    <text evidence="2">The sequence shown here is derived from an EMBL/GenBank/DDBJ whole genome shotgun (WGS) entry which is preliminary data.</text>
</comment>
<evidence type="ECO:0000313" key="3">
    <source>
        <dbReference type="Proteomes" id="UP000629596"/>
    </source>
</evidence>